<evidence type="ECO:0000256" key="5">
    <source>
        <dbReference type="PIRSR" id="PIRSR601820-3"/>
    </source>
</evidence>
<dbReference type="GO" id="GO:0051045">
    <property type="term" value="P:negative regulation of membrane protein ectodomain proteolysis"/>
    <property type="evidence" value="ECO:0007669"/>
    <property type="project" value="TreeGrafter"/>
</dbReference>
<dbReference type="Gene3D" id="2.40.50.120">
    <property type="match status" value="1"/>
</dbReference>
<comment type="subcellular location">
    <subcellularLocation>
        <location evidence="1">Secreted</location>
    </subcellularLocation>
</comment>
<keyword evidence="6" id="KW-0732">Signal</keyword>
<dbReference type="Pfam" id="PF00965">
    <property type="entry name" value="TIMP"/>
    <property type="match status" value="1"/>
</dbReference>
<reference evidence="9" key="1">
    <citation type="submission" date="2022-10" db="EMBL/GenBank/DDBJ databases">
        <title>Genome assembly of Pristionchus species.</title>
        <authorList>
            <person name="Yoshida K."/>
            <person name="Sommer R.J."/>
        </authorList>
    </citation>
    <scope>NUCLEOTIDE SEQUENCE [LARGE SCALE GENOMIC DNA]</scope>
    <source>
        <strain evidence="9">RS5460</strain>
    </source>
</reference>
<evidence type="ECO:0000256" key="4">
    <source>
        <dbReference type="PIRSR" id="PIRSR601820-1"/>
    </source>
</evidence>
<protein>
    <recommendedName>
        <fullName evidence="7">NTR domain-containing protein</fullName>
    </recommendedName>
</protein>
<dbReference type="FunFam" id="2.40.50.120:FF:000024">
    <property type="entry name" value="Putative metalloproteinase inhibitor tag-225"/>
    <property type="match status" value="1"/>
</dbReference>
<keyword evidence="4" id="KW-0479">Metal-binding</keyword>
<dbReference type="InterPro" id="IPR001134">
    <property type="entry name" value="Netrin_domain"/>
</dbReference>
<feature type="domain" description="NTR" evidence="7">
    <location>
        <begin position="20"/>
        <end position="146"/>
    </location>
</feature>
<gene>
    <name evidence="8" type="ORF">PMAYCL1PPCAC_15447</name>
</gene>
<dbReference type="GO" id="GO:0008191">
    <property type="term" value="F:metalloendopeptidase inhibitor activity"/>
    <property type="evidence" value="ECO:0007669"/>
    <property type="project" value="InterPro"/>
</dbReference>
<evidence type="ECO:0000256" key="2">
    <source>
        <dbReference type="ARBA" id="ARBA00022525"/>
    </source>
</evidence>
<dbReference type="GO" id="GO:0046872">
    <property type="term" value="F:metal ion binding"/>
    <property type="evidence" value="ECO:0007669"/>
    <property type="project" value="UniProtKB-KW"/>
</dbReference>
<keyword evidence="4" id="KW-0862">Zinc</keyword>
<dbReference type="GO" id="GO:0031012">
    <property type="term" value="C:extracellular matrix"/>
    <property type="evidence" value="ECO:0007669"/>
    <property type="project" value="TreeGrafter"/>
</dbReference>
<evidence type="ECO:0000313" key="8">
    <source>
        <dbReference type="EMBL" id="GMR45252.1"/>
    </source>
</evidence>
<name>A0AAN5HY16_9BILA</name>
<feature type="disulfide bond" evidence="5">
    <location>
        <begin position="22"/>
        <end position="115"/>
    </location>
</feature>
<evidence type="ECO:0000313" key="9">
    <source>
        <dbReference type="Proteomes" id="UP001328107"/>
    </source>
</evidence>
<evidence type="ECO:0000256" key="6">
    <source>
        <dbReference type="SAM" id="SignalP"/>
    </source>
</evidence>
<dbReference type="GO" id="GO:0005615">
    <property type="term" value="C:extracellular space"/>
    <property type="evidence" value="ECO:0007669"/>
    <property type="project" value="TreeGrafter"/>
</dbReference>
<keyword evidence="9" id="KW-1185">Reference proteome</keyword>
<evidence type="ECO:0000256" key="1">
    <source>
        <dbReference type="ARBA" id="ARBA00004613"/>
    </source>
</evidence>
<dbReference type="SUPFAM" id="SSF50242">
    <property type="entry name" value="TIMP-like"/>
    <property type="match status" value="1"/>
</dbReference>
<dbReference type="EMBL" id="BTRK01000004">
    <property type="protein sequence ID" value="GMR45252.1"/>
    <property type="molecule type" value="Genomic_DNA"/>
</dbReference>
<organism evidence="8 9">
    <name type="scientific">Pristionchus mayeri</name>
    <dbReference type="NCBI Taxonomy" id="1317129"/>
    <lineage>
        <taxon>Eukaryota</taxon>
        <taxon>Metazoa</taxon>
        <taxon>Ecdysozoa</taxon>
        <taxon>Nematoda</taxon>
        <taxon>Chromadorea</taxon>
        <taxon>Rhabditida</taxon>
        <taxon>Rhabditina</taxon>
        <taxon>Diplogasteromorpha</taxon>
        <taxon>Diplogasteroidea</taxon>
        <taxon>Neodiplogasteridae</taxon>
        <taxon>Pristionchus</taxon>
    </lineage>
</organism>
<dbReference type="SMART" id="SM00206">
    <property type="entry name" value="NTR"/>
    <property type="match status" value="1"/>
</dbReference>
<keyword evidence="3 5" id="KW-1015">Disulfide bond</keyword>
<dbReference type="Proteomes" id="UP001328107">
    <property type="component" value="Unassembled WGS sequence"/>
</dbReference>
<dbReference type="AlphaFoldDB" id="A0AAN5HY16"/>
<feature type="chain" id="PRO_5042920834" description="NTR domain-containing protein" evidence="6">
    <location>
        <begin position="20"/>
        <end position="150"/>
    </location>
</feature>
<proteinExistence type="predicted"/>
<feature type="signal peptide" evidence="6">
    <location>
        <begin position="1"/>
        <end position="19"/>
    </location>
</feature>
<dbReference type="PROSITE" id="PS51257">
    <property type="entry name" value="PROKAR_LIPOPROTEIN"/>
    <property type="match status" value="1"/>
</dbReference>
<comment type="caution">
    <text evidence="8">The sequence shown here is derived from an EMBL/GenBank/DDBJ whole genome shotgun (WGS) entry which is preliminary data.</text>
</comment>
<dbReference type="CDD" id="cd03577">
    <property type="entry name" value="NTR_TIMP_like"/>
    <property type="match status" value="1"/>
</dbReference>
<dbReference type="PANTHER" id="PTHR11844">
    <property type="entry name" value="METALLOPROTEASE INHIBITOR"/>
    <property type="match status" value="1"/>
</dbReference>
<keyword evidence="2" id="KW-0964">Secreted</keyword>
<dbReference type="InterPro" id="IPR008993">
    <property type="entry name" value="TIMP-like_OB-fold"/>
</dbReference>
<feature type="binding site" evidence="4">
    <location>
        <position position="20"/>
    </location>
    <ligand>
        <name>Zn(2+)</name>
        <dbReference type="ChEBI" id="CHEBI:29105"/>
        <note>ligand shared with metalloproteinase partner</note>
    </ligand>
</feature>
<dbReference type="GO" id="GO:0002020">
    <property type="term" value="F:protease binding"/>
    <property type="evidence" value="ECO:0007669"/>
    <property type="project" value="TreeGrafter"/>
</dbReference>
<feature type="disulfide bond" evidence="5">
    <location>
        <begin position="20"/>
        <end position="89"/>
    </location>
</feature>
<evidence type="ECO:0000259" key="7">
    <source>
        <dbReference type="PROSITE" id="PS50189"/>
    </source>
</evidence>
<accession>A0AAN5HY16</accession>
<dbReference type="PROSITE" id="PS50189">
    <property type="entry name" value="NTR"/>
    <property type="match status" value="1"/>
</dbReference>
<evidence type="ECO:0000256" key="3">
    <source>
        <dbReference type="ARBA" id="ARBA00023157"/>
    </source>
</evidence>
<dbReference type="PANTHER" id="PTHR11844:SF25">
    <property type="entry name" value="NTR DOMAIN-CONTAINING PROTEIN"/>
    <property type="match status" value="1"/>
</dbReference>
<dbReference type="InterPro" id="IPR001820">
    <property type="entry name" value="TIMP"/>
</dbReference>
<sequence>MAMRLLFLSALIVVSLSFACKCAQRPAKKAFCSADWVSRARIAQSITVQIEGGFDGTQFGVEHVEIFRSPNNETMLPEIVHTASSSAACGLSLDVGEEYLLSGSMVNETLRVTSCGQIRPEGLKKDVIAWSDVPEDFPEKMKKFECDESE</sequence>